<dbReference type="EMBL" id="CAQQ02093193">
    <property type="status" value="NOT_ANNOTATED_CDS"/>
    <property type="molecule type" value="Genomic_DNA"/>
</dbReference>
<dbReference type="HOGENOM" id="CLU_187911_0_0_1"/>
<reference evidence="3" key="1">
    <citation type="submission" date="2013-02" db="EMBL/GenBank/DDBJ databases">
        <authorList>
            <person name="Hughes D."/>
        </authorList>
    </citation>
    <scope>NUCLEOTIDE SEQUENCE</scope>
    <source>
        <strain>Durham</strain>
        <strain evidence="3">NC isolate 2 -- Noor lab</strain>
    </source>
</reference>
<dbReference type="EMBL" id="CAQQ02093192">
    <property type="status" value="NOT_ANNOTATED_CDS"/>
    <property type="molecule type" value="Genomic_DNA"/>
</dbReference>
<dbReference type="Proteomes" id="UP000015102">
    <property type="component" value="Unassembled WGS sequence"/>
</dbReference>
<protein>
    <submittedName>
        <fullName evidence="2">Uncharacterized protein</fullName>
    </submittedName>
</protein>
<reference evidence="2" key="2">
    <citation type="submission" date="2015-06" db="UniProtKB">
        <authorList>
            <consortium name="EnsemblMetazoa"/>
        </authorList>
    </citation>
    <scope>IDENTIFICATION</scope>
</reference>
<accession>T1GBE5</accession>
<evidence type="ECO:0000256" key="1">
    <source>
        <dbReference type="SAM" id="Coils"/>
    </source>
</evidence>
<dbReference type="AlphaFoldDB" id="T1GBE5"/>
<evidence type="ECO:0000313" key="2">
    <source>
        <dbReference type="EnsemblMetazoa" id="MESCA000577-PA"/>
    </source>
</evidence>
<organism evidence="2 3">
    <name type="scientific">Megaselia scalaris</name>
    <name type="common">Humpbacked fly</name>
    <name type="synonym">Phora scalaris</name>
    <dbReference type="NCBI Taxonomy" id="36166"/>
    <lineage>
        <taxon>Eukaryota</taxon>
        <taxon>Metazoa</taxon>
        <taxon>Ecdysozoa</taxon>
        <taxon>Arthropoda</taxon>
        <taxon>Hexapoda</taxon>
        <taxon>Insecta</taxon>
        <taxon>Pterygota</taxon>
        <taxon>Neoptera</taxon>
        <taxon>Endopterygota</taxon>
        <taxon>Diptera</taxon>
        <taxon>Brachycera</taxon>
        <taxon>Muscomorpha</taxon>
        <taxon>Platypezoidea</taxon>
        <taxon>Phoridae</taxon>
        <taxon>Megaseliini</taxon>
        <taxon>Megaselia</taxon>
    </lineage>
</organism>
<keyword evidence="3" id="KW-1185">Reference proteome</keyword>
<dbReference type="EnsemblMetazoa" id="MESCA000577-RA">
    <property type="protein sequence ID" value="MESCA000577-PA"/>
    <property type="gene ID" value="MESCA000577"/>
</dbReference>
<dbReference type="OMA" id="QMANIRS"/>
<dbReference type="EMBL" id="CAQQ02093194">
    <property type="status" value="NOT_ANNOTATED_CDS"/>
    <property type="molecule type" value="Genomic_DNA"/>
</dbReference>
<name>T1GBE5_MEGSC</name>
<sequence length="91" mass="10806">MSFIVVMGTLRSKIREIETSLAERELQLMSDNLRQEYDRQLENIRSLRQLYEERARVCAAERENLQRQISIKKDELTAEMEKMSTNSFGIH</sequence>
<evidence type="ECO:0000313" key="3">
    <source>
        <dbReference type="Proteomes" id="UP000015102"/>
    </source>
</evidence>
<proteinExistence type="predicted"/>
<keyword evidence="1" id="KW-0175">Coiled coil</keyword>
<feature type="coiled-coil region" evidence="1">
    <location>
        <begin position="23"/>
        <end position="82"/>
    </location>
</feature>